<dbReference type="InterPro" id="IPR013159">
    <property type="entry name" value="DnaA_C"/>
</dbReference>
<dbReference type="Gene3D" id="3.30.300.180">
    <property type="match status" value="1"/>
</dbReference>
<dbReference type="AlphaFoldDB" id="A0A644UA67"/>
<accession>A0A644UA67</accession>
<dbReference type="SUPFAM" id="SSF52540">
    <property type="entry name" value="P-loop containing nucleoside triphosphate hydrolases"/>
    <property type="match status" value="1"/>
</dbReference>
<dbReference type="PANTHER" id="PTHR30050:SF2">
    <property type="entry name" value="CHROMOSOMAL REPLICATION INITIATOR PROTEIN DNAA"/>
    <property type="match status" value="1"/>
</dbReference>
<dbReference type="GO" id="GO:0006270">
    <property type="term" value="P:DNA replication initiation"/>
    <property type="evidence" value="ECO:0007669"/>
    <property type="project" value="InterPro"/>
</dbReference>
<feature type="domain" description="AAA+ ATPase" evidence="8">
    <location>
        <begin position="148"/>
        <end position="280"/>
    </location>
</feature>
<evidence type="ECO:0000256" key="7">
    <source>
        <dbReference type="ARBA" id="ARBA00023125"/>
    </source>
</evidence>
<evidence type="ECO:0000256" key="5">
    <source>
        <dbReference type="ARBA" id="ARBA00022840"/>
    </source>
</evidence>
<keyword evidence="7" id="KW-0238">DNA-binding</keyword>
<dbReference type="CDD" id="cd06571">
    <property type="entry name" value="Bac_DnaA_C"/>
    <property type="match status" value="1"/>
</dbReference>
<proteinExistence type="inferred from homology"/>
<keyword evidence="2" id="KW-0963">Cytoplasm</keyword>
<dbReference type="Pfam" id="PF08299">
    <property type="entry name" value="Bac_DnaA_C"/>
    <property type="match status" value="1"/>
</dbReference>
<gene>
    <name evidence="10" type="primary">dnaA_12</name>
    <name evidence="10" type="ORF">SDC9_21713</name>
</gene>
<dbReference type="Pfam" id="PF00308">
    <property type="entry name" value="Bac_DnaA"/>
    <property type="match status" value="1"/>
</dbReference>
<dbReference type="InterPro" id="IPR038454">
    <property type="entry name" value="DnaA_N_sf"/>
</dbReference>
<name>A0A644UA67_9ZZZZ</name>
<dbReference type="Gene3D" id="1.10.8.60">
    <property type="match status" value="1"/>
</dbReference>
<evidence type="ECO:0000259" key="9">
    <source>
        <dbReference type="SMART" id="SM00760"/>
    </source>
</evidence>
<dbReference type="GO" id="GO:0006275">
    <property type="term" value="P:regulation of DNA replication"/>
    <property type="evidence" value="ECO:0007669"/>
    <property type="project" value="InterPro"/>
</dbReference>
<evidence type="ECO:0000256" key="3">
    <source>
        <dbReference type="ARBA" id="ARBA00022705"/>
    </source>
</evidence>
<keyword evidence="6" id="KW-0446">Lipid-binding</keyword>
<dbReference type="InterPro" id="IPR010921">
    <property type="entry name" value="Trp_repressor/repl_initiator"/>
</dbReference>
<dbReference type="GO" id="GO:0008289">
    <property type="term" value="F:lipid binding"/>
    <property type="evidence" value="ECO:0007669"/>
    <property type="project" value="UniProtKB-KW"/>
</dbReference>
<dbReference type="Gene3D" id="1.10.1750.10">
    <property type="match status" value="1"/>
</dbReference>
<dbReference type="NCBIfam" id="TIGR00362">
    <property type="entry name" value="DnaA"/>
    <property type="match status" value="1"/>
</dbReference>
<dbReference type="InterPro" id="IPR027417">
    <property type="entry name" value="P-loop_NTPase"/>
</dbReference>
<dbReference type="InterPro" id="IPR024633">
    <property type="entry name" value="DnaA_N_dom"/>
</dbReference>
<dbReference type="SMART" id="SM00760">
    <property type="entry name" value="Bac_DnaA_C"/>
    <property type="match status" value="1"/>
</dbReference>
<dbReference type="PRINTS" id="PR00051">
    <property type="entry name" value="DNAA"/>
</dbReference>
<keyword evidence="5" id="KW-0067">ATP-binding</keyword>
<dbReference type="GO" id="GO:0005524">
    <property type="term" value="F:ATP binding"/>
    <property type="evidence" value="ECO:0007669"/>
    <property type="project" value="UniProtKB-KW"/>
</dbReference>
<dbReference type="SUPFAM" id="SSF48295">
    <property type="entry name" value="TrpR-like"/>
    <property type="match status" value="1"/>
</dbReference>
<dbReference type="SMART" id="SM00382">
    <property type="entry name" value="AAA"/>
    <property type="match status" value="1"/>
</dbReference>
<dbReference type="InterPro" id="IPR001957">
    <property type="entry name" value="Chromosome_initiator_DnaA"/>
</dbReference>
<evidence type="ECO:0000256" key="1">
    <source>
        <dbReference type="ARBA" id="ARBA00006583"/>
    </source>
</evidence>
<organism evidence="10">
    <name type="scientific">bioreactor metagenome</name>
    <dbReference type="NCBI Taxonomy" id="1076179"/>
    <lineage>
        <taxon>unclassified sequences</taxon>
        <taxon>metagenomes</taxon>
        <taxon>ecological metagenomes</taxon>
    </lineage>
</organism>
<dbReference type="GO" id="GO:0003688">
    <property type="term" value="F:DNA replication origin binding"/>
    <property type="evidence" value="ECO:0007669"/>
    <property type="project" value="InterPro"/>
</dbReference>
<keyword evidence="4" id="KW-0547">Nucleotide-binding</keyword>
<dbReference type="InterPro" id="IPR020591">
    <property type="entry name" value="Chromosome_initiator_DnaA-like"/>
</dbReference>
<dbReference type="Gene3D" id="3.40.50.300">
    <property type="entry name" value="P-loop containing nucleotide triphosphate hydrolases"/>
    <property type="match status" value="1"/>
</dbReference>
<dbReference type="InterPro" id="IPR003593">
    <property type="entry name" value="AAA+_ATPase"/>
</dbReference>
<dbReference type="PANTHER" id="PTHR30050">
    <property type="entry name" value="CHROMOSOMAL REPLICATION INITIATOR PROTEIN DNAA"/>
    <property type="match status" value="1"/>
</dbReference>
<evidence type="ECO:0000256" key="2">
    <source>
        <dbReference type="ARBA" id="ARBA00022490"/>
    </source>
</evidence>
<dbReference type="CDD" id="cd00009">
    <property type="entry name" value="AAA"/>
    <property type="match status" value="1"/>
</dbReference>
<keyword evidence="3" id="KW-0235">DNA replication</keyword>
<evidence type="ECO:0000259" key="8">
    <source>
        <dbReference type="SMART" id="SM00382"/>
    </source>
</evidence>
<evidence type="ECO:0000313" key="10">
    <source>
        <dbReference type="EMBL" id="MPL75875.1"/>
    </source>
</evidence>
<dbReference type="EMBL" id="VSSQ01000092">
    <property type="protein sequence ID" value="MPL75875.1"/>
    <property type="molecule type" value="Genomic_DNA"/>
</dbReference>
<evidence type="ECO:0000256" key="4">
    <source>
        <dbReference type="ARBA" id="ARBA00022741"/>
    </source>
</evidence>
<dbReference type="GO" id="GO:0005886">
    <property type="term" value="C:plasma membrane"/>
    <property type="evidence" value="ECO:0007669"/>
    <property type="project" value="TreeGrafter"/>
</dbReference>
<protein>
    <submittedName>
        <fullName evidence="10">Chromosomal replication initiator protein DnaA</fullName>
    </submittedName>
</protein>
<dbReference type="Pfam" id="PF11638">
    <property type="entry name" value="DnaA_N"/>
    <property type="match status" value="1"/>
</dbReference>
<evidence type="ECO:0000256" key="6">
    <source>
        <dbReference type="ARBA" id="ARBA00023121"/>
    </source>
</evidence>
<sequence length="448" mass="52534">MDYKQIWDMALSRIELELSRVNFNTWFRNTQIINYKDGIVIIGVPNDFVKEWLLQKHHKFILRVLREIHEDVRGVDFHTVKLETLQKKAVQAKNKIIEPTSSLPLQDLYINKDDGLNQKYTFNNFVVGSFNELAHAASQAIIKNPGIVYNPLFIYGNTGLGKTHLIQAIGNTVKNNYPDKKVFYTSLEKYYLEFVSAINSQKINNFKEKYKKYDVFIMDDIQFINGKEKTQDELFHLFNSLHNDNKQIIFSSDKHPNFIVGLEDRLKSRFNQGMIVDIGVPDYESRINILRSKIKNREKVEEGVIEYVAENISGNIRELEGIINFIQAQIELFDQKVTLQSIKNLIKNNVRSKKSVSISEVVKIVSEYYNIHASFIYNKTRRKDIVKPRQVIMYILREYFDVSYPTIGEKLGGKDHTTVIHSYEKIKKERKEDPYLNKEIEEIYNILK</sequence>
<dbReference type="InterPro" id="IPR013317">
    <property type="entry name" value="DnaA_dom"/>
</dbReference>
<feature type="domain" description="Chromosomal replication initiator DnaA C-terminal" evidence="9">
    <location>
        <begin position="357"/>
        <end position="426"/>
    </location>
</feature>
<dbReference type="PROSITE" id="PS01008">
    <property type="entry name" value="DNAA"/>
    <property type="match status" value="1"/>
</dbReference>
<reference evidence="10" key="1">
    <citation type="submission" date="2019-08" db="EMBL/GenBank/DDBJ databases">
        <authorList>
            <person name="Kucharzyk K."/>
            <person name="Murdoch R.W."/>
            <person name="Higgins S."/>
            <person name="Loffler F."/>
        </authorList>
    </citation>
    <scope>NUCLEOTIDE SEQUENCE</scope>
</reference>
<comment type="caution">
    <text evidence="10">The sequence shown here is derived from an EMBL/GenBank/DDBJ whole genome shotgun (WGS) entry which is preliminary data.</text>
</comment>
<dbReference type="HAMAP" id="MF_00377">
    <property type="entry name" value="DnaA_bact"/>
    <property type="match status" value="1"/>
</dbReference>
<comment type="similarity">
    <text evidence="1">Belongs to the DnaA family.</text>
</comment>
<dbReference type="InterPro" id="IPR018312">
    <property type="entry name" value="Chromosome_initiator_DnaA_CS"/>
</dbReference>
<dbReference type="FunFam" id="3.40.50.300:FF:000668">
    <property type="entry name" value="Chromosomal replication initiator protein DnaA"/>
    <property type="match status" value="1"/>
</dbReference>